<keyword evidence="2" id="KW-1185">Reference proteome</keyword>
<dbReference type="AlphaFoldDB" id="A0A5B7JFQ9"/>
<protein>
    <submittedName>
        <fullName evidence="1">Uncharacterized protein</fullName>
    </submittedName>
</protein>
<evidence type="ECO:0000313" key="2">
    <source>
        <dbReference type="Proteomes" id="UP000324222"/>
    </source>
</evidence>
<evidence type="ECO:0000313" key="1">
    <source>
        <dbReference type="EMBL" id="MPC93425.1"/>
    </source>
</evidence>
<sequence>MPGQVTQAHLAIGTPCILAPTGLPERGHGATAHFPMLHHAHLALTDVSLGEREGEKVKGVNVLSFLG</sequence>
<proteinExistence type="predicted"/>
<organism evidence="1 2">
    <name type="scientific">Portunus trituberculatus</name>
    <name type="common">Swimming crab</name>
    <name type="synonym">Neptunus trituberculatus</name>
    <dbReference type="NCBI Taxonomy" id="210409"/>
    <lineage>
        <taxon>Eukaryota</taxon>
        <taxon>Metazoa</taxon>
        <taxon>Ecdysozoa</taxon>
        <taxon>Arthropoda</taxon>
        <taxon>Crustacea</taxon>
        <taxon>Multicrustacea</taxon>
        <taxon>Malacostraca</taxon>
        <taxon>Eumalacostraca</taxon>
        <taxon>Eucarida</taxon>
        <taxon>Decapoda</taxon>
        <taxon>Pleocyemata</taxon>
        <taxon>Brachyura</taxon>
        <taxon>Eubrachyura</taxon>
        <taxon>Portunoidea</taxon>
        <taxon>Portunidae</taxon>
        <taxon>Portuninae</taxon>
        <taxon>Portunus</taxon>
    </lineage>
</organism>
<gene>
    <name evidence="1" type="ORF">E2C01_088551</name>
</gene>
<dbReference type="Proteomes" id="UP000324222">
    <property type="component" value="Unassembled WGS sequence"/>
</dbReference>
<reference evidence="1 2" key="1">
    <citation type="submission" date="2019-05" db="EMBL/GenBank/DDBJ databases">
        <title>Another draft genome of Portunus trituberculatus and its Hox gene families provides insights of decapod evolution.</title>
        <authorList>
            <person name="Jeong J.-H."/>
            <person name="Song I."/>
            <person name="Kim S."/>
            <person name="Choi T."/>
            <person name="Kim D."/>
            <person name="Ryu S."/>
            <person name="Kim W."/>
        </authorList>
    </citation>
    <scope>NUCLEOTIDE SEQUENCE [LARGE SCALE GENOMIC DNA]</scope>
    <source>
        <tissue evidence="1">Muscle</tissue>
    </source>
</reference>
<comment type="caution">
    <text evidence="1">The sequence shown here is derived from an EMBL/GenBank/DDBJ whole genome shotgun (WGS) entry which is preliminary data.</text>
</comment>
<dbReference type="EMBL" id="VSRR010094825">
    <property type="protein sequence ID" value="MPC93425.1"/>
    <property type="molecule type" value="Genomic_DNA"/>
</dbReference>
<name>A0A5B7JFQ9_PORTR</name>
<accession>A0A5B7JFQ9</accession>